<sequence>MLATKQGMSYVEIDRIVAQRVTDAIEAIATHETKIRMTYDSMNQVIRQETTIEKNANNKRKFENQPKDDHIKYPIELVNGRLIGYDTVLIGSTLGLLGHPFNIDLMYVELGSFDVIIGMNWLANQHAVIVCDEKIETTKERSFDSPRACLIFLAQVMKKKTKDKSEKKRLENVPTLCFSLTGKESRWEIVFPTGLKRYKEPLVKPKEIGIVDHLSDARIGLDPQSQSSLIPLSGGSFDVLVGMDRLSKRKFGIVCHGKVVRISLEGDEILQVHGERTQGVMKTLTNTKVDEPKLSDISDTKVSYDLVIFREEHLCCLLRRGAWSSFEVRVGITKEKEVVTYLRFIANFSKIVKPITSLTERDQKYEWDAERKKAF</sequence>
<gene>
    <name evidence="1" type="ORF">Tco_0824245</name>
</gene>
<name>A0ABQ5AP90_9ASTR</name>
<dbReference type="CDD" id="cd00303">
    <property type="entry name" value="retropepsin_like"/>
    <property type="match status" value="1"/>
</dbReference>
<dbReference type="Proteomes" id="UP001151760">
    <property type="component" value="Unassembled WGS sequence"/>
</dbReference>
<accession>A0ABQ5AP90</accession>
<organism evidence="1 2">
    <name type="scientific">Tanacetum coccineum</name>
    <dbReference type="NCBI Taxonomy" id="301880"/>
    <lineage>
        <taxon>Eukaryota</taxon>
        <taxon>Viridiplantae</taxon>
        <taxon>Streptophyta</taxon>
        <taxon>Embryophyta</taxon>
        <taxon>Tracheophyta</taxon>
        <taxon>Spermatophyta</taxon>
        <taxon>Magnoliopsida</taxon>
        <taxon>eudicotyledons</taxon>
        <taxon>Gunneridae</taxon>
        <taxon>Pentapetalae</taxon>
        <taxon>asterids</taxon>
        <taxon>campanulids</taxon>
        <taxon>Asterales</taxon>
        <taxon>Asteraceae</taxon>
        <taxon>Asteroideae</taxon>
        <taxon>Anthemideae</taxon>
        <taxon>Anthemidinae</taxon>
        <taxon>Tanacetum</taxon>
    </lineage>
</organism>
<dbReference type="InterPro" id="IPR043128">
    <property type="entry name" value="Rev_trsase/Diguanyl_cyclase"/>
</dbReference>
<dbReference type="Gene3D" id="3.30.70.270">
    <property type="match status" value="1"/>
</dbReference>
<keyword evidence="2" id="KW-1185">Reference proteome</keyword>
<reference evidence="1" key="2">
    <citation type="submission" date="2022-01" db="EMBL/GenBank/DDBJ databases">
        <authorList>
            <person name="Yamashiro T."/>
            <person name="Shiraishi A."/>
            <person name="Satake H."/>
            <person name="Nakayama K."/>
        </authorList>
    </citation>
    <scope>NUCLEOTIDE SEQUENCE</scope>
</reference>
<evidence type="ECO:0000313" key="1">
    <source>
        <dbReference type="EMBL" id="GJT03076.1"/>
    </source>
</evidence>
<proteinExistence type="predicted"/>
<dbReference type="Pfam" id="PF08284">
    <property type="entry name" value="RVP_2"/>
    <property type="match status" value="1"/>
</dbReference>
<reference evidence="1" key="1">
    <citation type="journal article" date="2022" name="Int. J. Mol. Sci.">
        <title>Draft Genome of Tanacetum Coccineum: Genomic Comparison of Closely Related Tanacetum-Family Plants.</title>
        <authorList>
            <person name="Yamashiro T."/>
            <person name="Shiraishi A."/>
            <person name="Nakayama K."/>
            <person name="Satake H."/>
        </authorList>
    </citation>
    <scope>NUCLEOTIDE SEQUENCE</scope>
</reference>
<evidence type="ECO:0000313" key="2">
    <source>
        <dbReference type="Proteomes" id="UP001151760"/>
    </source>
</evidence>
<dbReference type="EMBL" id="BQNB010012397">
    <property type="protein sequence ID" value="GJT03076.1"/>
    <property type="molecule type" value="Genomic_DNA"/>
</dbReference>
<protein>
    <submittedName>
        <fullName evidence="1">Uncharacterized protein</fullName>
    </submittedName>
</protein>
<comment type="caution">
    <text evidence="1">The sequence shown here is derived from an EMBL/GenBank/DDBJ whole genome shotgun (WGS) entry which is preliminary data.</text>
</comment>